<dbReference type="EMBL" id="MCGO01000015">
    <property type="protein sequence ID" value="ORY46848.1"/>
    <property type="molecule type" value="Genomic_DNA"/>
</dbReference>
<keyword evidence="2 3" id="KW-0067">ATP-binding</keyword>
<comment type="caution">
    <text evidence="6">The sequence shown here is derived from an EMBL/GenBank/DDBJ whole genome shotgun (WGS) entry which is preliminary data.</text>
</comment>
<dbReference type="InterPro" id="IPR008271">
    <property type="entry name" value="Ser/Thr_kinase_AS"/>
</dbReference>
<dbReference type="PANTHER" id="PTHR44167:SF24">
    <property type="entry name" value="SERINE_THREONINE-PROTEIN KINASE CHK2"/>
    <property type="match status" value="1"/>
</dbReference>
<dbReference type="Pfam" id="PF00069">
    <property type="entry name" value="Pkinase"/>
    <property type="match status" value="1"/>
</dbReference>
<dbReference type="AlphaFoldDB" id="A0A1Y2CIH2"/>
<dbReference type="OrthoDB" id="4062651at2759"/>
<dbReference type="PROSITE" id="PS50011">
    <property type="entry name" value="PROTEIN_KINASE_DOM"/>
    <property type="match status" value="1"/>
</dbReference>
<dbReference type="SUPFAM" id="SSF56112">
    <property type="entry name" value="Protein kinase-like (PK-like)"/>
    <property type="match status" value="1"/>
</dbReference>
<evidence type="ECO:0000256" key="1">
    <source>
        <dbReference type="ARBA" id="ARBA00022741"/>
    </source>
</evidence>
<dbReference type="InterPro" id="IPR000719">
    <property type="entry name" value="Prot_kinase_dom"/>
</dbReference>
<keyword evidence="1 3" id="KW-0547">Nucleotide-binding</keyword>
<gene>
    <name evidence="6" type="ORF">BCR33DRAFT_736367</name>
</gene>
<evidence type="ECO:0000256" key="2">
    <source>
        <dbReference type="ARBA" id="ARBA00022840"/>
    </source>
</evidence>
<sequence length="407" mass="43979">MAVTTSLTTLFGLSKTSSASSTTSTATSTTSSATARIAVPPGLAALASPKTKSAGLYSTLSSEEKARVAVATAFKLSPHKLVRSFAVKRIIGFGSNGVVLAATLNAAPVAIKIIYKNKVSFNDAIPPEIEVLKYINSASATRNSHILHYVEDWQDENHFYLVTELHGNDWLACAPSTSSEDSLAPLTFKATYENASFTVTLPFSAGSSDLWAWSYAHRAHMYSTESHTMLPLHPVKQIIKQTALALQEMHSLGFYHGDVKIENVLVASGGSHGPQVRLADFGHTKHSSYGIKSYGTQEVSPPEFLQDSPYSTTDLDGRAADVFALGMVLYVLLNDHGELPSAVKKVKSGKVGYDCLVSHQQGYYPLDTISELDDSAWNLLFAMTRVDPSTRVTIDQVLAHPFFSDVV</sequence>
<keyword evidence="4" id="KW-0723">Serine/threonine-protein kinase</keyword>
<dbReference type="GO" id="GO:0005524">
    <property type="term" value="F:ATP binding"/>
    <property type="evidence" value="ECO:0007669"/>
    <property type="project" value="UniProtKB-UniRule"/>
</dbReference>
<dbReference type="GO" id="GO:0044773">
    <property type="term" value="P:mitotic DNA damage checkpoint signaling"/>
    <property type="evidence" value="ECO:0007669"/>
    <property type="project" value="TreeGrafter"/>
</dbReference>
<name>A0A1Y2CIH2_9FUNG</name>
<reference evidence="6 7" key="1">
    <citation type="submission" date="2016-07" db="EMBL/GenBank/DDBJ databases">
        <title>Pervasive Adenine N6-methylation of Active Genes in Fungi.</title>
        <authorList>
            <consortium name="DOE Joint Genome Institute"/>
            <person name="Mondo S.J."/>
            <person name="Dannebaum R.O."/>
            <person name="Kuo R.C."/>
            <person name="Labutti K."/>
            <person name="Haridas S."/>
            <person name="Kuo A."/>
            <person name="Salamov A."/>
            <person name="Ahrendt S.R."/>
            <person name="Lipzen A."/>
            <person name="Sullivan W."/>
            <person name="Andreopoulos W.B."/>
            <person name="Clum A."/>
            <person name="Lindquist E."/>
            <person name="Daum C."/>
            <person name="Ramamoorthy G.K."/>
            <person name="Gryganskyi A."/>
            <person name="Culley D."/>
            <person name="Magnuson J.K."/>
            <person name="James T.Y."/>
            <person name="O'Malley M.A."/>
            <person name="Stajich J.E."/>
            <person name="Spatafora J.W."/>
            <person name="Visel A."/>
            <person name="Grigoriev I.V."/>
        </authorList>
    </citation>
    <scope>NUCLEOTIDE SEQUENCE [LARGE SCALE GENOMIC DNA]</scope>
    <source>
        <strain evidence="6 7">JEL800</strain>
    </source>
</reference>
<keyword evidence="6" id="KW-0808">Transferase</keyword>
<dbReference type="InterPro" id="IPR011009">
    <property type="entry name" value="Kinase-like_dom_sf"/>
</dbReference>
<dbReference type="Gene3D" id="1.10.510.10">
    <property type="entry name" value="Transferase(Phosphotransferase) domain 1"/>
    <property type="match status" value="2"/>
</dbReference>
<dbReference type="PROSITE" id="PS00107">
    <property type="entry name" value="PROTEIN_KINASE_ATP"/>
    <property type="match status" value="1"/>
</dbReference>
<proteinExistence type="inferred from homology"/>
<feature type="domain" description="Protein kinase" evidence="5">
    <location>
        <begin position="85"/>
        <end position="403"/>
    </location>
</feature>
<dbReference type="Proteomes" id="UP000193642">
    <property type="component" value="Unassembled WGS sequence"/>
</dbReference>
<dbReference type="InterPro" id="IPR017441">
    <property type="entry name" value="Protein_kinase_ATP_BS"/>
</dbReference>
<dbReference type="PANTHER" id="PTHR44167">
    <property type="entry name" value="OVARIAN-SPECIFIC SERINE/THREONINE-PROTEIN KINASE LOK-RELATED"/>
    <property type="match status" value="1"/>
</dbReference>
<evidence type="ECO:0000313" key="7">
    <source>
        <dbReference type="Proteomes" id="UP000193642"/>
    </source>
</evidence>
<organism evidence="6 7">
    <name type="scientific">Rhizoclosmatium globosum</name>
    <dbReference type="NCBI Taxonomy" id="329046"/>
    <lineage>
        <taxon>Eukaryota</taxon>
        <taxon>Fungi</taxon>
        <taxon>Fungi incertae sedis</taxon>
        <taxon>Chytridiomycota</taxon>
        <taxon>Chytridiomycota incertae sedis</taxon>
        <taxon>Chytridiomycetes</taxon>
        <taxon>Chytridiales</taxon>
        <taxon>Chytriomycetaceae</taxon>
        <taxon>Rhizoclosmatium</taxon>
    </lineage>
</organism>
<dbReference type="PROSITE" id="PS00108">
    <property type="entry name" value="PROTEIN_KINASE_ST"/>
    <property type="match status" value="1"/>
</dbReference>
<keyword evidence="6" id="KW-0418">Kinase</keyword>
<dbReference type="SMART" id="SM00220">
    <property type="entry name" value="S_TKc"/>
    <property type="match status" value="1"/>
</dbReference>
<evidence type="ECO:0000259" key="5">
    <source>
        <dbReference type="PROSITE" id="PS50011"/>
    </source>
</evidence>
<accession>A0A1Y2CIH2</accession>
<evidence type="ECO:0000256" key="3">
    <source>
        <dbReference type="PROSITE-ProRule" id="PRU10141"/>
    </source>
</evidence>
<dbReference type="GO" id="GO:0004674">
    <property type="term" value="F:protein serine/threonine kinase activity"/>
    <property type="evidence" value="ECO:0007669"/>
    <property type="project" value="UniProtKB-KW"/>
</dbReference>
<protein>
    <submittedName>
        <fullName evidence="6">Kinase-like protein</fullName>
    </submittedName>
</protein>
<dbReference type="GO" id="GO:0005634">
    <property type="term" value="C:nucleus"/>
    <property type="evidence" value="ECO:0007669"/>
    <property type="project" value="TreeGrafter"/>
</dbReference>
<keyword evidence="7" id="KW-1185">Reference proteome</keyword>
<feature type="binding site" evidence="3">
    <location>
        <position position="112"/>
    </location>
    <ligand>
        <name>ATP</name>
        <dbReference type="ChEBI" id="CHEBI:30616"/>
    </ligand>
</feature>
<evidence type="ECO:0000313" key="6">
    <source>
        <dbReference type="EMBL" id="ORY46848.1"/>
    </source>
</evidence>
<evidence type="ECO:0000256" key="4">
    <source>
        <dbReference type="RuleBase" id="RU000304"/>
    </source>
</evidence>
<dbReference type="STRING" id="329046.A0A1Y2CIH2"/>
<comment type="similarity">
    <text evidence="4">Belongs to the protein kinase superfamily.</text>
</comment>